<evidence type="ECO:0000256" key="1">
    <source>
        <dbReference type="ARBA" id="ARBA00006479"/>
    </source>
</evidence>
<dbReference type="PANTHER" id="PTHR18964">
    <property type="entry name" value="ROK (REPRESSOR, ORF, KINASE) FAMILY"/>
    <property type="match status" value="1"/>
</dbReference>
<keyword evidence="2" id="KW-0808">Transferase</keyword>
<dbReference type="InterPro" id="IPR000600">
    <property type="entry name" value="ROK"/>
</dbReference>
<gene>
    <name evidence="2" type="ORF">CRP01_06945</name>
</gene>
<evidence type="ECO:0000313" key="2">
    <source>
        <dbReference type="EMBL" id="PHN07360.1"/>
    </source>
</evidence>
<dbReference type="InterPro" id="IPR043129">
    <property type="entry name" value="ATPase_NBD"/>
</dbReference>
<dbReference type="RefSeq" id="WP_099149290.1">
    <property type="nucleotide sequence ID" value="NZ_PDUD01000010.1"/>
</dbReference>
<proteinExistence type="inferred from homology"/>
<sequence>MAYIWGIDLGGTKIEGAVLDANDNWRVVHRQRIPTEQEHGYEHIVRQIKRLVDLIGEAVGQQPETIGIATPGTIDPPTGLMKNSNTTCLNHKPFHADVEAALGIPVKMANDANCFAIAEAKMGIVQDVMPGAPVVFGVIMGTGVGGGLVINGQILTGAQGIGGEWGHTYLDGSGGPCYCGNVGCTEKVIAGPSLERFYAVLAGQKRSLKEIYQRHQEGSDPIASRTIQRLLHFFGKGIANIINVVDPDVVVLGGGVGNIDLLYTEGVESVKEFVFNNRLDTKFLKPKLGDSAGVFGAAMLVG</sequence>
<protein>
    <submittedName>
        <fullName evidence="2">Sugar kinase</fullName>
    </submittedName>
</protein>
<dbReference type="EMBL" id="PDUD01000010">
    <property type="protein sequence ID" value="PHN07360.1"/>
    <property type="molecule type" value="Genomic_DNA"/>
</dbReference>
<dbReference type="PANTHER" id="PTHR18964:SF149">
    <property type="entry name" value="BIFUNCTIONAL UDP-N-ACETYLGLUCOSAMINE 2-EPIMERASE_N-ACETYLMANNOSAMINE KINASE"/>
    <property type="match status" value="1"/>
</dbReference>
<dbReference type="Proteomes" id="UP000223913">
    <property type="component" value="Unassembled WGS sequence"/>
</dbReference>
<comment type="similarity">
    <text evidence="1">Belongs to the ROK (NagC/XylR) family.</text>
</comment>
<dbReference type="Pfam" id="PF00480">
    <property type="entry name" value="ROK"/>
    <property type="match status" value="1"/>
</dbReference>
<dbReference type="Gene3D" id="3.30.420.40">
    <property type="match status" value="2"/>
</dbReference>
<keyword evidence="2" id="KW-0418">Kinase</keyword>
<evidence type="ECO:0000313" key="3">
    <source>
        <dbReference type="Proteomes" id="UP000223913"/>
    </source>
</evidence>
<keyword evidence="3" id="KW-1185">Reference proteome</keyword>
<dbReference type="SUPFAM" id="SSF53067">
    <property type="entry name" value="Actin-like ATPase domain"/>
    <property type="match status" value="1"/>
</dbReference>
<dbReference type="AlphaFoldDB" id="A0A2D0NG48"/>
<dbReference type="PROSITE" id="PS01125">
    <property type="entry name" value="ROK"/>
    <property type="match status" value="1"/>
</dbReference>
<organism evidence="2 3">
    <name type="scientific">Flavilitoribacter nigricans (strain ATCC 23147 / DSM 23189 / NBRC 102662 / NCIMB 1420 / SS-2)</name>
    <name type="common">Lewinella nigricans</name>
    <dbReference type="NCBI Taxonomy" id="1122177"/>
    <lineage>
        <taxon>Bacteria</taxon>
        <taxon>Pseudomonadati</taxon>
        <taxon>Bacteroidota</taxon>
        <taxon>Saprospiria</taxon>
        <taxon>Saprospirales</taxon>
        <taxon>Lewinellaceae</taxon>
        <taxon>Flavilitoribacter</taxon>
    </lineage>
</organism>
<dbReference type="OrthoDB" id="9810372at2"/>
<name>A0A2D0NG48_FLAN2</name>
<comment type="caution">
    <text evidence="2">The sequence shown here is derived from an EMBL/GenBank/DDBJ whole genome shotgun (WGS) entry which is preliminary data.</text>
</comment>
<dbReference type="GO" id="GO:0009384">
    <property type="term" value="F:N-acylmannosamine kinase activity"/>
    <property type="evidence" value="ECO:0007669"/>
    <property type="project" value="TreeGrafter"/>
</dbReference>
<dbReference type="CDD" id="cd24066">
    <property type="entry name" value="ASKHA_NBD_ROK_EcFRK-like"/>
    <property type="match status" value="1"/>
</dbReference>
<dbReference type="GO" id="GO:0008761">
    <property type="term" value="F:UDP-N-acetylglucosamine 2-epimerase activity"/>
    <property type="evidence" value="ECO:0007669"/>
    <property type="project" value="TreeGrafter"/>
</dbReference>
<dbReference type="InterPro" id="IPR049874">
    <property type="entry name" value="ROK_cs"/>
</dbReference>
<reference evidence="2 3" key="1">
    <citation type="submission" date="2017-10" db="EMBL/GenBank/DDBJ databases">
        <title>The draft genome sequence of Lewinella nigricans NBRC 102662.</title>
        <authorList>
            <person name="Wang K."/>
        </authorList>
    </citation>
    <scope>NUCLEOTIDE SEQUENCE [LARGE SCALE GENOMIC DNA]</scope>
    <source>
        <strain evidence="2 3">NBRC 102662</strain>
    </source>
</reference>
<accession>A0A2D0NG48</accession>